<evidence type="ECO:0000256" key="2">
    <source>
        <dbReference type="ARBA" id="ARBA00022448"/>
    </source>
</evidence>
<keyword evidence="4" id="KW-0175">Coiled coil</keyword>
<evidence type="ECO:0000256" key="4">
    <source>
        <dbReference type="SAM" id="Coils"/>
    </source>
</evidence>
<feature type="compositionally biased region" description="Gly residues" evidence="5">
    <location>
        <begin position="1"/>
        <end position="28"/>
    </location>
</feature>
<dbReference type="GO" id="GO:0006607">
    <property type="term" value="P:NLS-bearing protein import into nucleus"/>
    <property type="evidence" value="ECO:0007669"/>
    <property type="project" value="TreeGrafter"/>
</dbReference>
<evidence type="ECO:0000256" key="1">
    <source>
        <dbReference type="ARBA" id="ARBA00004123"/>
    </source>
</evidence>
<dbReference type="InterPro" id="IPR025574">
    <property type="entry name" value="Nucleoporin_FG_rpt"/>
</dbReference>
<feature type="region of interest" description="Disordered" evidence="5">
    <location>
        <begin position="1"/>
        <end position="70"/>
    </location>
</feature>
<dbReference type="Pfam" id="PF13874">
    <property type="entry name" value="Nup54"/>
    <property type="match status" value="1"/>
</dbReference>
<dbReference type="AlphaFoldDB" id="A0A078ARN1"/>
<feature type="coiled-coil region" evidence="4">
    <location>
        <begin position="332"/>
        <end position="366"/>
    </location>
</feature>
<evidence type="ECO:0000259" key="6">
    <source>
        <dbReference type="Pfam" id="PF13874"/>
    </source>
</evidence>
<reference evidence="7 8" key="1">
    <citation type="submission" date="2014-06" db="EMBL/GenBank/DDBJ databases">
        <authorList>
            <person name="Swart Estienne"/>
        </authorList>
    </citation>
    <scope>NUCLEOTIDE SEQUENCE [LARGE SCALE GENOMIC DNA]</scope>
    <source>
        <strain evidence="7 8">130c</strain>
    </source>
</reference>
<feature type="compositionally biased region" description="Polar residues" evidence="5">
    <location>
        <begin position="33"/>
        <end position="47"/>
    </location>
</feature>
<feature type="compositionally biased region" description="Low complexity" evidence="5">
    <location>
        <begin position="99"/>
        <end position="118"/>
    </location>
</feature>
<dbReference type="InParanoid" id="A0A078ARN1"/>
<dbReference type="GO" id="GO:0017056">
    <property type="term" value="F:structural constituent of nuclear pore"/>
    <property type="evidence" value="ECO:0007669"/>
    <property type="project" value="TreeGrafter"/>
</dbReference>
<sequence>MQNLFGGGNQPAGQGTGLFGGLSAGGGQKQLFGQPTGTNPSGQQTPSLFGGAGAGQNQNQPVGGGLFGQPQQNTPNLLGIEINKLNIIVGANPSGQASLFGNPQGQQPGQQSSLFGGQAQQTTTNLLSTPQKSAGGGLFGAQAAAGGGGLFGNQQQQPGQGFNKPAVAGSLFGGGQAAGGGLFGATTQQTQQSSLFGGQPQQQQNQPSGLFGQTTTSGLGQGQYNLQGLTQQQPQVEKNLGELQQILTAFQQSLDPKDAQNRFVAHFYDKYSTNFNKQLKEIMKNSIPYQSRSIQDVNGQEVECPSNIQKWLVSLEQNQQKNDLFTRQISSYSDLQKRVQVTQDTVQRLNQRLKSAQDSIKKVQQTCDDSLQSQIIQSRIKNEVIMKKLITVFGKFECLLCEDRGRGYMRAENETLNDEYSETLKQIDDPQHGIMRKIRKLQHQVYYDDQRNQVDSRFPGEYKHQNNLELGDEINNEDLYDLLNIMKKEKQGLQVIQESILSNARQLSIMEKELNNS</sequence>
<dbReference type="InterPro" id="IPR025712">
    <property type="entry name" value="Nup54_alpha-helical_dom"/>
</dbReference>
<accession>A0A078ARN1</accession>
<feature type="domain" description="Nucleoporin Nup54 alpha-helical" evidence="6">
    <location>
        <begin position="308"/>
        <end position="442"/>
    </location>
</feature>
<keyword evidence="2" id="KW-0813">Transport</keyword>
<feature type="region of interest" description="Disordered" evidence="5">
    <location>
        <begin position="98"/>
        <end position="120"/>
    </location>
</feature>
<dbReference type="Pfam" id="PF13634">
    <property type="entry name" value="Nucleoporin_FG"/>
    <property type="match status" value="2"/>
</dbReference>
<keyword evidence="8" id="KW-1185">Reference proteome</keyword>
<dbReference type="EMBL" id="CCKQ01013470">
    <property type="protein sequence ID" value="CDW85135.1"/>
    <property type="molecule type" value="Genomic_DNA"/>
</dbReference>
<dbReference type="Proteomes" id="UP000039865">
    <property type="component" value="Unassembled WGS sequence"/>
</dbReference>
<dbReference type="GO" id="GO:0044613">
    <property type="term" value="C:nuclear pore central transport channel"/>
    <property type="evidence" value="ECO:0007669"/>
    <property type="project" value="TreeGrafter"/>
</dbReference>
<dbReference type="GO" id="GO:0036228">
    <property type="term" value="P:protein localization to nuclear inner membrane"/>
    <property type="evidence" value="ECO:0007669"/>
    <property type="project" value="TreeGrafter"/>
</dbReference>
<evidence type="ECO:0000256" key="3">
    <source>
        <dbReference type="ARBA" id="ARBA00023242"/>
    </source>
</evidence>
<dbReference type="PANTHER" id="PTHR13000:SF0">
    <property type="entry name" value="NUCLEOPORIN P54"/>
    <property type="match status" value="1"/>
</dbReference>
<name>A0A078ARN1_STYLE</name>
<comment type="subcellular location">
    <subcellularLocation>
        <location evidence="1">Nucleus</location>
    </subcellularLocation>
</comment>
<proteinExistence type="predicted"/>
<dbReference type="InterPro" id="IPR024864">
    <property type="entry name" value="Nup54/Nup57/Nup44"/>
</dbReference>
<organism evidence="7 8">
    <name type="scientific">Stylonychia lemnae</name>
    <name type="common">Ciliate</name>
    <dbReference type="NCBI Taxonomy" id="5949"/>
    <lineage>
        <taxon>Eukaryota</taxon>
        <taxon>Sar</taxon>
        <taxon>Alveolata</taxon>
        <taxon>Ciliophora</taxon>
        <taxon>Intramacronucleata</taxon>
        <taxon>Spirotrichea</taxon>
        <taxon>Stichotrichia</taxon>
        <taxon>Sporadotrichida</taxon>
        <taxon>Oxytrichidae</taxon>
        <taxon>Stylonychinae</taxon>
        <taxon>Stylonychia</taxon>
    </lineage>
</organism>
<evidence type="ECO:0000256" key="5">
    <source>
        <dbReference type="SAM" id="MobiDB-lite"/>
    </source>
</evidence>
<keyword evidence="3" id="KW-0539">Nucleus</keyword>
<dbReference type="OrthoDB" id="324711at2759"/>
<dbReference type="PANTHER" id="PTHR13000">
    <property type="entry name" value="NUCLEOPORIN P54"/>
    <property type="match status" value="1"/>
</dbReference>
<evidence type="ECO:0000313" key="8">
    <source>
        <dbReference type="Proteomes" id="UP000039865"/>
    </source>
</evidence>
<evidence type="ECO:0000313" key="7">
    <source>
        <dbReference type="EMBL" id="CDW85135.1"/>
    </source>
</evidence>
<gene>
    <name evidence="7" type="primary">Contig10131.g10825</name>
    <name evidence="7" type="ORF">STYLEM_14205</name>
</gene>
<feature type="region of interest" description="Disordered" evidence="5">
    <location>
        <begin position="190"/>
        <end position="217"/>
    </location>
</feature>
<dbReference type="GO" id="GO:0006999">
    <property type="term" value="P:nuclear pore organization"/>
    <property type="evidence" value="ECO:0007669"/>
    <property type="project" value="TreeGrafter"/>
</dbReference>
<dbReference type="OMA" id="MMQTRLH"/>
<protein>
    <recommendedName>
        <fullName evidence="6">Nucleoporin Nup54 alpha-helical domain-containing protein</fullName>
    </recommendedName>
</protein>